<evidence type="ECO:0000259" key="4">
    <source>
        <dbReference type="Pfam" id="PF17482"/>
    </source>
</evidence>
<keyword evidence="8" id="KW-1185">Reference proteome</keyword>
<dbReference type="Proteomes" id="UP000277896">
    <property type="component" value="Chromosome"/>
</dbReference>
<dbReference type="AlphaFoldDB" id="A0AAD0TWU4"/>
<dbReference type="Pfam" id="PF17482">
    <property type="entry name" value="Phage_sheath_1C"/>
    <property type="match status" value="1"/>
</dbReference>
<dbReference type="Proteomes" id="UP000236162">
    <property type="component" value="Unassembled WGS sequence"/>
</dbReference>
<dbReference type="RefSeq" id="WP_056988263.1">
    <property type="nucleotide sequence ID" value="NZ_BDOR01000004.1"/>
</dbReference>
<dbReference type="EMBL" id="BDOR01000004">
    <property type="protein sequence ID" value="GBF01700.1"/>
    <property type="molecule type" value="Genomic_DNA"/>
</dbReference>
<dbReference type="Pfam" id="PF17481">
    <property type="entry name" value="Phage_sheath_domII"/>
    <property type="match status" value="1"/>
</dbReference>
<dbReference type="Gene3D" id="2.60.40.4290">
    <property type="match status" value="1"/>
</dbReference>
<comment type="similarity">
    <text evidence="1">Belongs to the myoviridae tail sheath protein family.</text>
</comment>
<evidence type="ECO:0000259" key="2">
    <source>
        <dbReference type="Pfam" id="PF04984"/>
    </source>
</evidence>
<evidence type="ECO:0000313" key="8">
    <source>
        <dbReference type="Proteomes" id="UP000236162"/>
    </source>
</evidence>
<accession>A0AAD0TWU4</accession>
<proteinExistence type="inferred from homology"/>
<name>A0AAD0TWU4_9LACO</name>
<dbReference type="Gene3D" id="3.30.360.90">
    <property type="match status" value="1"/>
</dbReference>
<protein>
    <submittedName>
        <fullName evidence="5">Phage tail protein</fullName>
    </submittedName>
</protein>
<gene>
    <name evidence="5" type="ORF">LP667_08620</name>
    <name evidence="6" type="ORF">LP667_08915</name>
    <name evidence="7" type="ORF">LPPLD21_01232</name>
</gene>
<dbReference type="Gene3D" id="3.30.1370.220">
    <property type="match status" value="1"/>
</dbReference>
<dbReference type="Gene3D" id="3.30.1490.360">
    <property type="match status" value="1"/>
</dbReference>
<dbReference type="EMBL" id="CP032744">
    <property type="protein sequence ID" value="AYJ38875.1"/>
    <property type="molecule type" value="Genomic_DNA"/>
</dbReference>
<evidence type="ECO:0000259" key="3">
    <source>
        <dbReference type="Pfam" id="PF17481"/>
    </source>
</evidence>
<evidence type="ECO:0000256" key="1">
    <source>
        <dbReference type="ARBA" id="ARBA00008005"/>
    </source>
</evidence>
<dbReference type="InterPro" id="IPR035089">
    <property type="entry name" value="Phage_sheath_subtilisin"/>
</dbReference>
<evidence type="ECO:0000313" key="7">
    <source>
        <dbReference type="EMBL" id="GBF01700.1"/>
    </source>
</evidence>
<organism evidence="5 9">
    <name type="scientific">Lactiplantibacillus paraplantarum</name>
    <dbReference type="NCBI Taxonomy" id="60520"/>
    <lineage>
        <taxon>Bacteria</taxon>
        <taxon>Bacillati</taxon>
        <taxon>Bacillota</taxon>
        <taxon>Bacilli</taxon>
        <taxon>Lactobacillales</taxon>
        <taxon>Lactobacillaceae</taxon>
        <taxon>Lactiplantibacillus</taxon>
    </lineage>
</organism>
<sequence>MAGGIWKTQNKVRPGAYINVKGVPEQQTDTTTGRVLMANGVDYGWGANGVIELSGDSDFRALIGVAQTDSKAITIHEALKGAVTVLLVNDNAGTKATVADEGLPWTLTAKYAGVRGNDLTVSVLKDPTDETKITVTTLLGTSVVDQQAIKSDGSVPLLSNDYIDVVTADETAGPTKLAALTGKTTYKLTGGTSEKGDITTLLSDAMETRSYSVVTTAGYPVDTEIHALLANLVQRMRDDEGYKVTGVVPALTTDTKYNSEAITAVVNGVTLMDGTVLDATTAAAYIAGASSALDGSASLTYAVYPDAQDATPRLSNTAIIDNLKAGHLVFSVKRDGDVVIEEDINSLVQFTDDKPSYFAKNQVIRTIDGIANLTQTIFENQFIGKVNNDDTGRDLFKANLVAQLDTLQNGGSITNFVADDVTVAEGQTKDSIVVDLAVQPNEAMEKLYMTITVQ</sequence>
<dbReference type="InterPro" id="IPR035326">
    <property type="entry name" value="Beta_sandwich_Seath"/>
</dbReference>
<evidence type="ECO:0000313" key="6">
    <source>
        <dbReference type="EMBL" id="AYJ38929.1"/>
    </source>
</evidence>
<feature type="domain" description="Phage tail sheath protein-like beta-sandwich" evidence="3">
    <location>
        <begin position="91"/>
        <end position="192"/>
    </location>
</feature>
<evidence type="ECO:0000313" key="9">
    <source>
        <dbReference type="Proteomes" id="UP000277896"/>
    </source>
</evidence>
<dbReference type="InterPro" id="IPR020287">
    <property type="entry name" value="Tail_sheath_C"/>
</dbReference>
<evidence type="ECO:0000313" key="5">
    <source>
        <dbReference type="EMBL" id="AYJ38875.1"/>
    </source>
</evidence>
<feature type="domain" description="Tail sheath protein C-terminal" evidence="4">
    <location>
        <begin position="353"/>
        <end position="453"/>
    </location>
</feature>
<dbReference type="EMBL" id="CP032744">
    <property type="protein sequence ID" value="AYJ38929.1"/>
    <property type="molecule type" value="Genomic_DNA"/>
</dbReference>
<reference evidence="7 8" key="1">
    <citation type="submission" date="2017-04" db="EMBL/GenBank/DDBJ databases">
        <title>In vitro and in silico characterization of Lactobacillus paraplantarum D2-1, a starter culture for soymilk fermentation.</title>
        <authorList>
            <person name="Endo A."/>
            <person name="Sasaki F."/>
            <person name="Maeno S."/>
            <person name="Kanesaki Y."/>
            <person name="Kubota E."/>
            <person name="Torres G.A."/>
            <person name="Tomita S."/>
            <person name="Nakagawa J."/>
        </authorList>
    </citation>
    <scope>NUCLEOTIDE SEQUENCE [LARGE SCALE GENOMIC DNA]</scope>
    <source>
        <strain evidence="7 8">D2-1</strain>
    </source>
</reference>
<dbReference type="Pfam" id="PF04984">
    <property type="entry name" value="Phage_sheath_1"/>
    <property type="match status" value="1"/>
</dbReference>
<dbReference type="Gene3D" id="3.40.50.11790">
    <property type="match status" value="1"/>
</dbReference>
<feature type="domain" description="Tail sheath protein subtilisin-like" evidence="2">
    <location>
        <begin position="202"/>
        <end position="346"/>
    </location>
</feature>
<reference evidence="5 9" key="2">
    <citation type="submission" date="2018-10" db="EMBL/GenBank/DDBJ databases">
        <title>Genome seuquencing of Lactobacillus species.</title>
        <authorList>
            <person name="Baek C."/>
            <person name="Yi H."/>
        </authorList>
    </citation>
    <scope>NUCLEOTIDE SEQUENCE [LARGE SCALE GENOMIC DNA]</scope>
    <source>
        <strain evidence="5 9">DSM 10667</strain>
    </source>
</reference>